<dbReference type="EMBL" id="NLFK01000005">
    <property type="protein sequence ID" value="OZN24893.1"/>
    <property type="molecule type" value="Genomic_DNA"/>
</dbReference>
<protein>
    <submittedName>
        <fullName evidence="2">Transcriptional regulator</fullName>
    </submittedName>
</protein>
<dbReference type="NCBIfam" id="TIGR01764">
    <property type="entry name" value="excise"/>
    <property type="match status" value="1"/>
</dbReference>
<feature type="domain" description="Helix-turn-helix" evidence="1">
    <location>
        <begin position="3"/>
        <end position="39"/>
    </location>
</feature>
<evidence type="ECO:0000259" key="1">
    <source>
        <dbReference type="Pfam" id="PF12728"/>
    </source>
</evidence>
<name>A0ABX4FNX2_9PAST</name>
<comment type="caution">
    <text evidence="2">The sequence shown here is derived from an EMBL/GenBank/DDBJ whole genome shotgun (WGS) entry which is preliminary data.</text>
</comment>
<dbReference type="InterPro" id="IPR010093">
    <property type="entry name" value="SinI_DNA-bd"/>
</dbReference>
<gene>
    <name evidence="2" type="ORF">CFY87_06055</name>
</gene>
<reference evidence="2 3" key="1">
    <citation type="submission" date="2017-07" db="EMBL/GenBank/DDBJ databases">
        <title>Virulence factors identified in Actinobacillus seminis.</title>
        <authorList>
            <person name="Negrete-Abascal E."/>
            <person name="Vaca-Pacheco S."/>
            <person name="Montes-Garcia F."/>
            <person name="Leyto-Gil A.M."/>
            <person name="Fragoso-Garcia E."/>
            <person name="Carvente-Garcia R."/>
            <person name="Perez-Agueros S."/>
            <person name="Castelan-Sanchez H.G."/>
            <person name="Garcia-Molina A."/>
            <person name="Villamar T.E."/>
            <person name="Vazquez-Cruz C."/>
        </authorList>
    </citation>
    <scope>NUCLEOTIDE SEQUENCE [LARGE SCALE GENOMIC DNA]</scope>
    <source>
        <strain evidence="2 3">ATCC 15768</strain>
    </source>
</reference>
<evidence type="ECO:0000313" key="3">
    <source>
        <dbReference type="Proteomes" id="UP000215738"/>
    </source>
</evidence>
<accession>A0ABX4FNX2</accession>
<dbReference type="Pfam" id="PF12728">
    <property type="entry name" value="HTH_17"/>
    <property type="match status" value="1"/>
</dbReference>
<dbReference type="RefSeq" id="WP_094946346.1">
    <property type="nucleotide sequence ID" value="NZ_UFSB01000001.1"/>
</dbReference>
<evidence type="ECO:0000313" key="2">
    <source>
        <dbReference type="EMBL" id="OZN24893.1"/>
    </source>
</evidence>
<dbReference type="Proteomes" id="UP000215738">
    <property type="component" value="Unassembled WGS sequence"/>
</dbReference>
<dbReference type="InterPro" id="IPR041657">
    <property type="entry name" value="HTH_17"/>
</dbReference>
<organism evidence="2 3">
    <name type="scientific">Actinobacillus seminis</name>
    <dbReference type="NCBI Taxonomy" id="722"/>
    <lineage>
        <taxon>Bacteria</taxon>
        <taxon>Pseudomonadati</taxon>
        <taxon>Pseudomonadota</taxon>
        <taxon>Gammaproteobacteria</taxon>
        <taxon>Pasteurellales</taxon>
        <taxon>Pasteurellaceae</taxon>
        <taxon>Actinobacillus</taxon>
    </lineage>
</organism>
<keyword evidence="3" id="KW-1185">Reference proteome</keyword>
<proteinExistence type="predicted"/>
<sequence>MGSKAKIKRMISSGKLPSYKFGRSRLISEIDLVNYIKSCQK</sequence>